<evidence type="ECO:0000313" key="1">
    <source>
        <dbReference type="EMBL" id="MFM0108947.1"/>
    </source>
</evidence>
<keyword evidence="2" id="KW-1185">Reference proteome</keyword>
<name>A0ACC7NN82_9BURK</name>
<gene>
    <name evidence="1" type="ORF">PQR01_37570</name>
</gene>
<proteinExistence type="predicted"/>
<accession>A0ACC7NN82</accession>
<dbReference type="Proteomes" id="UP001629235">
    <property type="component" value="Unassembled WGS sequence"/>
</dbReference>
<reference evidence="1 2" key="1">
    <citation type="journal article" date="2024" name="Chem. Sci.">
        <title>Discovery of megapolipeptins by genome mining of a Burkholderiales bacteria collection.</title>
        <authorList>
            <person name="Paulo B.S."/>
            <person name="Recchia M.J.J."/>
            <person name="Lee S."/>
            <person name="Fergusson C.H."/>
            <person name="Romanowski S.B."/>
            <person name="Hernandez A."/>
            <person name="Krull N."/>
            <person name="Liu D.Y."/>
            <person name="Cavanagh H."/>
            <person name="Bos A."/>
            <person name="Gray C.A."/>
            <person name="Murphy B.T."/>
            <person name="Linington R.G."/>
            <person name="Eustaquio A.S."/>
        </authorList>
    </citation>
    <scope>NUCLEOTIDE SEQUENCE [LARGE SCALE GENOMIC DNA]</scope>
    <source>
        <strain evidence="1 2">RL18-126-BIB-B</strain>
    </source>
</reference>
<protein>
    <submittedName>
        <fullName evidence="1">Uncharacterized protein</fullName>
    </submittedName>
</protein>
<organism evidence="1 2">
    <name type="scientific">Paraburkholderia rhynchosiae</name>
    <dbReference type="NCBI Taxonomy" id="487049"/>
    <lineage>
        <taxon>Bacteria</taxon>
        <taxon>Pseudomonadati</taxon>
        <taxon>Pseudomonadota</taxon>
        <taxon>Betaproteobacteria</taxon>
        <taxon>Burkholderiales</taxon>
        <taxon>Burkholderiaceae</taxon>
        <taxon>Paraburkholderia</taxon>
    </lineage>
</organism>
<sequence length="100" mass="10994">MNTFSPDFNRGYADGETNQRSVADQPSAEEMSGHSPEYRLGFVTGWVSAFAAGDPFAKGSVAGDMGRDYDVPAYKLIKELGLTSPEHIKMVMDDYEYDGE</sequence>
<dbReference type="EMBL" id="JAQQDW010000152">
    <property type="protein sequence ID" value="MFM0108947.1"/>
    <property type="molecule type" value="Genomic_DNA"/>
</dbReference>
<evidence type="ECO:0000313" key="2">
    <source>
        <dbReference type="Proteomes" id="UP001629235"/>
    </source>
</evidence>
<comment type="caution">
    <text evidence="1">The sequence shown here is derived from an EMBL/GenBank/DDBJ whole genome shotgun (WGS) entry which is preliminary data.</text>
</comment>